<keyword evidence="2" id="KW-1185">Reference proteome</keyword>
<evidence type="ECO:0000313" key="1">
    <source>
        <dbReference type="EMBL" id="KNZ64412.1"/>
    </source>
</evidence>
<dbReference type="EMBL" id="LAVV01000355">
    <property type="protein sequence ID" value="KNZ64412.1"/>
    <property type="molecule type" value="Genomic_DNA"/>
</dbReference>
<dbReference type="AlphaFoldDB" id="A0A0L6VUY8"/>
<dbReference type="VEuPathDB" id="FungiDB:VP01_1031g5"/>
<name>A0A0L6VUY8_9BASI</name>
<gene>
    <name evidence="1" type="ORF">VP01_1031g5</name>
</gene>
<reference evidence="1 2" key="1">
    <citation type="submission" date="2015-08" db="EMBL/GenBank/DDBJ databases">
        <title>Next Generation Sequencing and Analysis of the Genome of Puccinia sorghi L Schw, the Causal Agent of Maize Common Rust.</title>
        <authorList>
            <person name="Rochi L."/>
            <person name="Burguener G."/>
            <person name="Darino M."/>
            <person name="Turjanski A."/>
            <person name="Kreff E."/>
            <person name="Dieguez M.J."/>
            <person name="Sacco F."/>
        </authorList>
    </citation>
    <scope>NUCLEOTIDE SEQUENCE [LARGE SCALE GENOMIC DNA]</scope>
    <source>
        <strain evidence="1 2">RO10H11247</strain>
    </source>
</reference>
<dbReference type="Proteomes" id="UP000037035">
    <property type="component" value="Unassembled WGS sequence"/>
</dbReference>
<protein>
    <submittedName>
        <fullName evidence="1">Uncharacterized protein</fullName>
    </submittedName>
</protein>
<proteinExistence type="predicted"/>
<accession>A0A0L6VUY8</accession>
<comment type="caution">
    <text evidence="1">The sequence shown here is derived from an EMBL/GenBank/DDBJ whole genome shotgun (WGS) entry which is preliminary data.</text>
</comment>
<evidence type="ECO:0000313" key="2">
    <source>
        <dbReference type="Proteomes" id="UP000037035"/>
    </source>
</evidence>
<organism evidence="1 2">
    <name type="scientific">Puccinia sorghi</name>
    <dbReference type="NCBI Taxonomy" id="27349"/>
    <lineage>
        <taxon>Eukaryota</taxon>
        <taxon>Fungi</taxon>
        <taxon>Dikarya</taxon>
        <taxon>Basidiomycota</taxon>
        <taxon>Pucciniomycotina</taxon>
        <taxon>Pucciniomycetes</taxon>
        <taxon>Pucciniales</taxon>
        <taxon>Pucciniaceae</taxon>
        <taxon>Puccinia</taxon>
    </lineage>
</organism>
<sequence length="144" mass="16577">MSKAESLGLCDDLKRAHMSHSMFDFLCDKIHPHPLLVALSHLGLNGNGGPLVKLFKIITFGIWNKGTIKKYTNFCLRALIELEYKYTKWPSSAEREFYFSGNNQSSVFTKLFDEENGVQSQFAYCMLLQLIIYKFSSCLVWNFT</sequence>